<evidence type="ECO:0000313" key="7">
    <source>
        <dbReference type="EMBL" id="CAD7687781.1"/>
    </source>
</evidence>
<dbReference type="GO" id="GO:0008199">
    <property type="term" value="F:ferric iron binding"/>
    <property type="evidence" value="ECO:0007669"/>
    <property type="project" value="InterPro"/>
</dbReference>
<feature type="binding site" evidence="4">
    <location>
        <position position="72"/>
    </location>
    <ligand>
        <name>Fe cation</name>
        <dbReference type="ChEBI" id="CHEBI:24875"/>
        <label>1</label>
    </ligand>
</feature>
<dbReference type="Proteomes" id="UP000645828">
    <property type="component" value="Unassembled WGS sequence"/>
</dbReference>
<comment type="similarity">
    <text evidence="5">Belongs to the ferritin family.</text>
</comment>
<name>A0A811ZG46_NYCPR</name>
<keyword evidence="5" id="KW-0409">Iron storage</keyword>
<keyword evidence="4 5" id="KW-0408">Iron</keyword>
<dbReference type="GO" id="GO:0006879">
    <property type="term" value="P:intracellular iron ion homeostasis"/>
    <property type="evidence" value="ECO:0007669"/>
    <property type="project" value="UniProtKB-KW"/>
</dbReference>
<dbReference type="InterPro" id="IPR001519">
    <property type="entry name" value="Ferritin"/>
</dbReference>
<dbReference type="GO" id="GO:0008198">
    <property type="term" value="F:ferrous iron binding"/>
    <property type="evidence" value="ECO:0007669"/>
    <property type="project" value="TreeGrafter"/>
</dbReference>
<evidence type="ECO:0000259" key="6">
    <source>
        <dbReference type="PROSITE" id="PS50905"/>
    </source>
</evidence>
<evidence type="ECO:0000256" key="2">
    <source>
        <dbReference type="ARBA" id="ARBA00045578"/>
    </source>
</evidence>
<dbReference type="PROSITE" id="PS50905">
    <property type="entry name" value="FERRITIN_LIKE"/>
    <property type="match status" value="1"/>
</dbReference>
<comment type="function">
    <text evidence="2">Stores iron in a soluble, non-toxic, readily available form. Important for iron homeostasis. Iron is taken up in the ferrous form and deposited as ferric hydroxides after oxidation. Also plays a role in delivery of iron to cells. Mediates iron uptake in capsule cells of the developing kidney. Delivery to lysosomes by the cargo receptor NCOA4 for autophagic degradation and release or iron.</text>
</comment>
<dbReference type="InterPro" id="IPR009078">
    <property type="entry name" value="Ferritin-like_SF"/>
</dbReference>
<evidence type="ECO:0000256" key="1">
    <source>
        <dbReference type="ARBA" id="ARBA00044942"/>
    </source>
</evidence>
<dbReference type="InterPro" id="IPR009040">
    <property type="entry name" value="Ferritin-like_diiron"/>
</dbReference>
<feature type="domain" description="Ferritin-like diiron" evidence="6">
    <location>
        <begin position="1"/>
        <end position="116"/>
    </location>
</feature>
<reference evidence="7" key="1">
    <citation type="submission" date="2020-12" db="EMBL/GenBank/DDBJ databases">
        <authorList>
            <consortium name="Molecular Ecology Group"/>
        </authorList>
    </citation>
    <scope>NUCLEOTIDE SEQUENCE</scope>
    <source>
        <strain evidence="7">TBG_1078</strain>
    </source>
</reference>
<comment type="caution">
    <text evidence="7">The sequence shown here is derived from an EMBL/GenBank/DDBJ whole genome shotgun (WGS) entry which is preliminary data.</text>
</comment>
<dbReference type="Gene3D" id="1.20.1260.10">
    <property type="match status" value="1"/>
</dbReference>
<dbReference type="SUPFAM" id="SSF47240">
    <property type="entry name" value="Ferritin-like"/>
    <property type="match status" value="1"/>
</dbReference>
<dbReference type="EMBL" id="CAJHUB010000764">
    <property type="protein sequence ID" value="CAD7687781.1"/>
    <property type="molecule type" value="Genomic_DNA"/>
</dbReference>
<proteinExistence type="inferred from homology"/>
<evidence type="ECO:0000256" key="3">
    <source>
        <dbReference type="ARBA" id="ARBA00047045"/>
    </source>
</evidence>
<evidence type="ECO:0000313" key="8">
    <source>
        <dbReference type="Proteomes" id="UP000645828"/>
    </source>
</evidence>
<dbReference type="PANTHER" id="PTHR11431">
    <property type="entry name" value="FERRITIN"/>
    <property type="match status" value="1"/>
</dbReference>
<gene>
    <name evidence="7" type="ORF">NYPRO_LOCUS20574</name>
</gene>
<keyword evidence="8" id="KW-1185">Reference proteome</keyword>
<comment type="subcellular location">
    <subcellularLocation>
        <location evidence="1">Autolysosome</location>
    </subcellularLocation>
</comment>
<evidence type="ECO:0000256" key="4">
    <source>
        <dbReference type="PIRSR" id="PIRSR601519-1"/>
    </source>
</evidence>
<sequence length="116" mass="13243">MHLVASYTYLSLGLYFDPDNVALEDEKHMGTKCIMKMQNQCSGHILFPDVQTPSQDEWVKTLGAMEAPLVLEKNPNLVLLDLHVLTSAHGDRHLCDFTENHFLYKEVKLIKKVETT</sequence>
<accession>A0A811ZG46</accession>
<organism evidence="7 8">
    <name type="scientific">Nyctereutes procyonoides</name>
    <name type="common">Raccoon dog</name>
    <name type="synonym">Canis procyonoides</name>
    <dbReference type="NCBI Taxonomy" id="34880"/>
    <lineage>
        <taxon>Eukaryota</taxon>
        <taxon>Metazoa</taxon>
        <taxon>Chordata</taxon>
        <taxon>Craniata</taxon>
        <taxon>Vertebrata</taxon>
        <taxon>Euteleostomi</taxon>
        <taxon>Mammalia</taxon>
        <taxon>Eutheria</taxon>
        <taxon>Laurasiatheria</taxon>
        <taxon>Carnivora</taxon>
        <taxon>Caniformia</taxon>
        <taxon>Canidae</taxon>
        <taxon>Nyctereutes</taxon>
    </lineage>
</organism>
<dbReference type="AlphaFoldDB" id="A0A811ZG46"/>
<dbReference type="GO" id="GO:0006826">
    <property type="term" value="P:iron ion transport"/>
    <property type="evidence" value="ECO:0007669"/>
    <property type="project" value="InterPro"/>
</dbReference>
<dbReference type="PANTHER" id="PTHR11431:SF47">
    <property type="entry name" value="FERRITIN LIGHT CHAIN"/>
    <property type="match status" value="1"/>
</dbReference>
<keyword evidence="4 5" id="KW-0479">Metal-binding</keyword>
<dbReference type="GO" id="GO:0044754">
    <property type="term" value="C:autolysosome"/>
    <property type="evidence" value="ECO:0007669"/>
    <property type="project" value="UniProtKB-SubCell"/>
</dbReference>
<protein>
    <recommendedName>
        <fullName evidence="5">Ferritin</fullName>
    </recommendedName>
</protein>
<evidence type="ECO:0000256" key="5">
    <source>
        <dbReference type="RuleBase" id="RU361145"/>
    </source>
</evidence>
<dbReference type="InterPro" id="IPR012347">
    <property type="entry name" value="Ferritin-like"/>
</dbReference>
<comment type="subunit">
    <text evidence="3">Oligomer of 24 subunits. There are two types of subunits: L (light) chain and H (heavy) chain. The major chain can be light or heavy, depending on the species and tissue type. The functional molecule forms a roughly spherical shell with a diameter of 12 nm and contains a central cavity into which the insoluble mineral iron core is deposited. Interacts with NCOA4.</text>
</comment>